<comment type="caution">
    <text evidence="1">The sequence shown here is derived from an EMBL/GenBank/DDBJ whole genome shotgun (WGS) entry which is preliminary data.</text>
</comment>
<accession>A0AAU9PWL4</accession>
<dbReference type="AlphaFoldDB" id="A0AAU9PWL4"/>
<evidence type="ECO:0000313" key="1">
    <source>
        <dbReference type="EMBL" id="CAH1454666.1"/>
    </source>
</evidence>
<proteinExistence type="predicted"/>
<reference evidence="1 2" key="1">
    <citation type="submission" date="2022-01" db="EMBL/GenBank/DDBJ databases">
        <authorList>
            <person name="Xiong W."/>
            <person name="Schranz E."/>
        </authorList>
    </citation>
    <scope>NUCLEOTIDE SEQUENCE [LARGE SCALE GENOMIC DNA]</scope>
</reference>
<sequence>MSLLSPCPNVKHRLHLHTTPPNRVLLLAFSSIAAASVVEPSLPCSPPVSLSSPPAGDRCSPKEMDETLIIIVNLVILY</sequence>
<dbReference type="EMBL" id="CAKMRJ010005819">
    <property type="protein sequence ID" value="CAH1454666.1"/>
    <property type="molecule type" value="Genomic_DNA"/>
</dbReference>
<gene>
    <name evidence="1" type="ORF">LVIROSA_LOCUS39832</name>
</gene>
<keyword evidence="2" id="KW-1185">Reference proteome</keyword>
<name>A0AAU9PWL4_9ASTR</name>
<protein>
    <submittedName>
        <fullName evidence="1">Uncharacterized protein</fullName>
    </submittedName>
</protein>
<organism evidence="1 2">
    <name type="scientific">Lactuca virosa</name>
    <dbReference type="NCBI Taxonomy" id="75947"/>
    <lineage>
        <taxon>Eukaryota</taxon>
        <taxon>Viridiplantae</taxon>
        <taxon>Streptophyta</taxon>
        <taxon>Embryophyta</taxon>
        <taxon>Tracheophyta</taxon>
        <taxon>Spermatophyta</taxon>
        <taxon>Magnoliopsida</taxon>
        <taxon>eudicotyledons</taxon>
        <taxon>Gunneridae</taxon>
        <taxon>Pentapetalae</taxon>
        <taxon>asterids</taxon>
        <taxon>campanulids</taxon>
        <taxon>Asterales</taxon>
        <taxon>Asteraceae</taxon>
        <taxon>Cichorioideae</taxon>
        <taxon>Cichorieae</taxon>
        <taxon>Lactucinae</taxon>
        <taxon>Lactuca</taxon>
    </lineage>
</organism>
<evidence type="ECO:0000313" key="2">
    <source>
        <dbReference type="Proteomes" id="UP001157418"/>
    </source>
</evidence>
<dbReference type="Proteomes" id="UP001157418">
    <property type="component" value="Unassembled WGS sequence"/>
</dbReference>